<protein>
    <recommendedName>
        <fullName evidence="5">Transposase</fullName>
    </recommendedName>
</protein>
<proteinExistence type="predicted"/>
<gene>
    <name evidence="1" type="ORF">GTC17262_05490</name>
    <name evidence="2" type="ORF">GTC17262_11670</name>
    <name evidence="3" type="ORF">GTC17262_15770</name>
    <name evidence="4" type="ORF">GTC17262_22810</name>
</gene>
<accession>A0AB33JLD6</accession>
<dbReference type="EMBL" id="AP035789">
    <property type="protein sequence ID" value="BFO80358.1"/>
    <property type="molecule type" value="Genomic_DNA"/>
</dbReference>
<evidence type="ECO:0000313" key="1">
    <source>
        <dbReference type="EMBL" id="BFO80358.1"/>
    </source>
</evidence>
<dbReference type="EMBL" id="AP035789">
    <property type="protein sequence ID" value="BFO82090.1"/>
    <property type="molecule type" value="Genomic_DNA"/>
</dbReference>
<evidence type="ECO:0008006" key="5">
    <source>
        <dbReference type="Google" id="ProtNLM"/>
    </source>
</evidence>
<evidence type="ECO:0000313" key="2">
    <source>
        <dbReference type="EMBL" id="BFO80976.1"/>
    </source>
</evidence>
<name>A0AB33JLD6_9BACT</name>
<dbReference type="EMBL" id="AP035789">
    <property type="protein sequence ID" value="BFO81386.1"/>
    <property type="molecule type" value="Genomic_DNA"/>
</dbReference>
<dbReference type="AlphaFoldDB" id="A0AB33JLD6"/>
<dbReference type="EMBL" id="AP035789">
    <property type="protein sequence ID" value="BFO80976.1"/>
    <property type="molecule type" value="Genomic_DNA"/>
</dbReference>
<evidence type="ECO:0000313" key="3">
    <source>
        <dbReference type="EMBL" id="BFO81386.1"/>
    </source>
</evidence>
<evidence type="ECO:0000313" key="4">
    <source>
        <dbReference type="EMBL" id="BFO82090.1"/>
    </source>
</evidence>
<organism evidence="2">
    <name type="scientific">Prevotella sp. GTC17262</name>
    <dbReference type="NCBI Taxonomy" id="3236797"/>
    <lineage>
        <taxon>Bacteria</taxon>
        <taxon>Pseudomonadati</taxon>
        <taxon>Bacteroidota</taxon>
        <taxon>Bacteroidia</taxon>
        <taxon>Bacteroidales</taxon>
        <taxon>Prevotellaceae</taxon>
        <taxon>Prevotella</taxon>
    </lineage>
</organism>
<reference evidence="2" key="1">
    <citation type="submission" date="2024-07" db="EMBL/GenBank/DDBJ databases">
        <title>Complete genome sequence of Prevotella sp. YM-2024 GTC17262.</title>
        <authorList>
            <person name="Hayashi M."/>
            <person name="Muto Y."/>
            <person name="Tanaka K."/>
            <person name="Niwa H."/>
        </authorList>
    </citation>
    <scope>NUCLEOTIDE SEQUENCE</scope>
    <source>
        <strain evidence="2">GTC17262</strain>
    </source>
</reference>
<sequence length="143" mass="16581">MSKQTAFDYKILASYLLPKGILEFFDVTDVREDHTGIIEETSDERVLLHIYLDENDAREEEWHDLKPNGFTESRQVNDFPIRDHKVVLHVRRRRWLTAGGRNVVLDRYSLLADNTSYSKEFADVLKKIFGYLPDNGPLAGAIL</sequence>